<sequence length="632" mass="65590">MPCTGVSTKKILAAKQAAMSQSVEAELAALEAEVQEPVAVDEDVDAALEALMGEVEEEPAAEAEEALPAEAPLAMTQPAADEPAEEAPAATQPIATQPIATQPAAAEPATQPAAAPQPAPEPAAEPASAKKPLLKRKPMLSVAKKSAKGRTAPEEPTPEPAAEQEEPAQEAAAEEPGAAKPAPKPAKKLGLAKPAAKPAAAAGAAAPSAPQAKAPVTKPKAAAAAAAGEGSGEQPAAKAPKRPCTAYFHFMSAKRAEVKAANPELDNKGLVKRLAEMWKELGGDDKQSHEARTAGCCRAGAPAAADKGRYQAELAAAGPLAVKEKKPRAKSAYQLYCDSRMADLKASNPKAGMPERSKLLAAEWAALSDEAKIPFQEQAKELKAQLKVEPAAAADGGEAAAAAKPQKKRKVSSAGGAGGKRSKGTAGKKVEQEAPEVDDDELMADVPAAESEEEEGDAEAERMAVDWEAAPAVCILSETRGGKFVVMRQGVGISEYGLVDAAAVRQQRLGGGDGSCPVSLEMLAEYEEFHRTFKTEVHYHSEAGSLELEDLPSNSLLDSCLFLGLMREPGYVLEKKGKNDVDIKVPLLATCQLVQRMVVAERQRLAGEMAALRKENAHLRAAAPGAAAVAEQ</sequence>
<dbReference type="SMART" id="SM00398">
    <property type="entry name" value="HMG"/>
    <property type="match status" value="2"/>
</dbReference>
<feature type="DNA-binding region" description="HMG box" evidence="3">
    <location>
        <begin position="326"/>
        <end position="394"/>
    </location>
</feature>
<dbReference type="GO" id="GO:0003677">
    <property type="term" value="F:DNA binding"/>
    <property type="evidence" value="ECO:0007669"/>
    <property type="project" value="UniProtKB-UniRule"/>
</dbReference>
<evidence type="ECO:0000256" key="2">
    <source>
        <dbReference type="ARBA" id="ARBA00023242"/>
    </source>
</evidence>
<evidence type="ECO:0000256" key="3">
    <source>
        <dbReference type="PROSITE-ProRule" id="PRU00267"/>
    </source>
</evidence>
<protein>
    <submittedName>
        <fullName evidence="6">High mobility group</fullName>
    </submittedName>
</protein>
<dbReference type="Gene3D" id="1.10.30.10">
    <property type="entry name" value="High mobility group box domain"/>
    <property type="match status" value="2"/>
</dbReference>
<comment type="caution">
    <text evidence="6">The sequence shown here is derived from an EMBL/GenBank/DDBJ whole genome shotgun (WGS) entry which is preliminary data.</text>
</comment>
<keyword evidence="1 3" id="KW-0238">DNA-binding</keyword>
<keyword evidence="2 3" id="KW-0539">Nucleus</keyword>
<feature type="compositionally biased region" description="Low complexity" evidence="4">
    <location>
        <begin position="68"/>
        <end position="114"/>
    </location>
</feature>
<dbReference type="GO" id="GO:0005634">
    <property type="term" value="C:nucleus"/>
    <property type="evidence" value="ECO:0007669"/>
    <property type="project" value="UniProtKB-UniRule"/>
</dbReference>
<dbReference type="PANTHER" id="PTHR46040">
    <property type="entry name" value="HIGH MOBILITY GROUP PROTEIN 2"/>
    <property type="match status" value="1"/>
</dbReference>
<organism evidence="6 7">
    <name type="scientific">Chlorella sorokiniana</name>
    <name type="common">Freshwater green alga</name>
    <dbReference type="NCBI Taxonomy" id="3076"/>
    <lineage>
        <taxon>Eukaryota</taxon>
        <taxon>Viridiplantae</taxon>
        <taxon>Chlorophyta</taxon>
        <taxon>core chlorophytes</taxon>
        <taxon>Trebouxiophyceae</taxon>
        <taxon>Chlorellales</taxon>
        <taxon>Chlorellaceae</taxon>
        <taxon>Chlorella clade</taxon>
        <taxon>Chlorella</taxon>
    </lineage>
</organism>
<evidence type="ECO:0000256" key="1">
    <source>
        <dbReference type="ARBA" id="ARBA00023125"/>
    </source>
</evidence>
<feature type="DNA-binding region" description="HMG box" evidence="3">
    <location>
        <begin position="240"/>
        <end position="318"/>
    </location>
</feature>
<reference evidence="6 7" key="1">
    <citation type="journal article" date="2018" name="Plant J.">
        <title>Genome sequences of Chlorella sorokiniana UTEX 1602 and Micractinium conductrix SAG 241.80: implications to maltose excretion by a green alga.</title>
        <authorList>
            <person name="Arriola M.B."/>
            <person name="Velmurugan N."/>
            <person name="Zhang Y."/>
            <person name="Plunkett M.H."/>
            <person name="Hondzo H."/>
            <person name="Barney B.M."/>
        </authorList>
    </citation>
    <scope>NUCLEOTIDE SEQUENCE [LARGE SCALE GENOMIC DNA]</scope>
    <source>
        <strain evidence="7">UTEX 1602</strain>
    </source>
</reference>
<dbReference type="PANTHER" id="PTHR46040:SF3">
    <property type="entry name" value="HIGH MOBILITY GROUP PROTEIN 2"/>
    <property type="match status" value="1"/>
</dbReference>
<feature type="domain" description="HMG box" evidence="5">
    <location>
        <begin position="326"/>
        <end position="394"/>
    </location>
</feature>
<dbReference type="SUPFAM" id="SSF47095">
    <property type="entry name" value="HMG-box"/>
    <property type="match status" value="2"/>
</dbReference>
<dbReference type="GO" id="GO:0010468">
    <property type="term" value="P:regulation of gene expression"/>
    <property type="evidence" value="ECO:0007669"/>
    <property type="project" value="TreeGrafter"/>
</dbReference>
<name>A0A2P6TYT0_CHLSO</name>
<dbReference type="InterPro" id="IPR009071">
    <property type="entry name" value="HMG_box_dom"/>
</dbReference>
<dbReference type="CDD" id="cd00084">
    <property type="entry name" value="HMG-box_SF"/>
    <property type="match status" value="1"/>
</dbReference>
<dbReference type="Proteomes" id="UP000239899">
    <property type="component" value="Unassembled WGS sequence"/>
</dbReference>
<evidence type="ECO:0000256" key="4">
    <source>
        <dbReference type="SAM" id="MobiDB-lite"/>
    </source>
</evidence>
<proteinExistence type="predicted"/>
<dbReference type="Pfam" id="PF09011">
    <property type="entry name" value="HMG_box_2"/>
    <property type="match status" value="1"/>
</dbReference>
<dbReference type="InterPro" id="IPR051965">
    <property type="entry name" value="ChromReg_NeuronalGeneExpr"/>
</dbReference>
<dbReference type="STRING" id="3076.A0A2P6TYT0"/>
<keyword evidence="7" id="KW-1185">Reference proteome</keyword>
<dbReference type="Pfam" id="PF00505">
    <property type="entry name" value="HMG_box"/>
    <property type="match status" value="1"/>
</dbReference>
<gene>
    <name evidence="6" type="ORF">C2E21_2047</name>
</gene>
<feature type="region of interest" description="Disordered" evidence="4">
    <location>
        <begin position="53"/>
        <end position="241"/>
    </location>
</feature>
<evidence type="ECO:0000313" key="6">
    <source>
        <dbReference type="EMBL" id="PRW59222.1"/>
    </source>
</evidence>
<accession>A0A2P6TYT0</accession>
<dbReference type="EMBL" id="LHPG02000004">
    <property type="protein sequence ID" value="PRW59222.1"/>
    <property type="molecule type" value="Genomic_DNA"/>
</dbReference>
<feature type="domain" description="HMG box" evidence="5">
    <location>
        <begin position="240"/>
        <end position="318"/>
    </location>
</feature>
<evidence type="ECO:0000313" key="7">
    <source>
        <dbReference type="Proteomes" id="UP000239899"/>
    </source>
</evidence>
<dbReference type="PROSITE" id="PS50118">
    <property type="entry name" value="HMG_BOX_2"/>
    <property type="match status" value="2"/>
</dbReference>
<feature type="compositionally biased region" description="Acidic residues" evidence="4">
    <location>
        <begin position="54"/>
        <end position="67"/>
    </location>
</feature>
<dbReference type="InterPro" id="IPR036910">
    <property type="entry name" value="HMG_box_dom_sf"/>
</dbReference>
<feature type="compositionally biased region" description="Low complexity" evidence="4">
    <location>
        <begin position="188"/>
        <end position="237"/>
    </location>
</feature>
<dbReference type="OrthoDB" id="550908at2759"/>
<dbReference type="AlphaFoldDB" id="A0A2P6TYT0"/>
<evidence type="ECO:0000259" key="5">
    <source>
        <dbReference type="PROSITE" id="PS50118"/>
    </source>
</evidence>
<feature type="compositionally biased region" description="Low complexity" evidence="4">
    <location>
        <begin position="169"/>
        <end position="181"/>
    </location>
</feature>
<feature type="region of interest" description="Disordered" evidence="4">
    <location>
        <begin position="397"/>
        <end position="461"/>
    </location>
</feature>
<feature type="compositionally biased region" description="Acidic residues" evidence="4">
    <location>
        <begin position="433"/>
        <end position="443"/>
    </location>
</feature>